<feature type="transmembrane region" description="Helical" evidence="1">
    <location>
        <begin position="45"/>
        <end position="64"/>
    </location>
</feature>
<protein>
    <submittedName>
        <fullName evidence="2">Membrane-spanning protein</fullName>
    </submittedName>
</protein>
<feature type="transmembrane region" description="Helical" evidence="1">
    <location>
        <begin position="20"/>
        <end position="39"/>
    </location>
</feature>
<reference evidence="3" key="1">
    <citation type="submission" date="2015-05" db="EMBL/GenBank/DDBJ databases">
        <authorList>
            <person name="Urmite Genomes"/>
        </authorList>
    </citation>
    <scope>NUCLEOTIDE SEQUENCE [LARGE SCALE GENOMIC DNA]</scope>
    <source>
        <strain evidence="3">LF1</strain>
    </source>
</reference>
<sequence>MKQQSKNLYGKMVDFKRFGIVLLAIGAFFYLGVILPNVTRSTMDLNIMILSSTSFLAASIFFFIQSKKSQIKLTQLEDEEKEINRK</sequence>
<dbReference type="Pfam" id="PF14143">
    <property type="entry name" value="YrhC"/>
    <property type="match status" value="1"/>
</dbReference>
<evidence type="ECO:0000313" key="3">
    <source>
        <dbReference type="Proteomes" id="UP000199087"/>
    </source>
</evidence>
<keyword evidence="3" id="KW-1185">Reference proteome</keyword>
<keyword evidence="1" id="KW-0812">Transmembrane</keyword>
<dbReference type="Proteomes" id="UP000199087">
    <property type="component" value="Unassembled WGS sequence"/>
</dbReference>
<evidence type="ECO:0000256" key="1">
    <source>
        <dbReference type="SAM" id="Phobius"/>
    </source>
</evidence>
<proteinExistence type="predicted"/>
<organism evidence="2 3">
    <name type="scientific">Neobacillus massiliamazoniensis</name>
    <dbReference type="NCBI Taxonomy" id="1499688"/>
    <lineage>
        <taxon>Bacteria</taxon>
        <taxon>Bacillati</taxon>
        <taxon>Bacillota</taxon>
        <taxon>Bacilli</taxon>
        <taxon>Bacillales</taxon>
        <taxon>Bacillaceae</taxon>
        <taxon>Neobacillus</taxon>
    </lineage>
</organism>
<keyword evidence="1" id="KW-0472">Membrane</keyword>
<name>A0A0U1P267_9BACI</name>
<keyword evidence="1" id="KW-1133">Transmembrane helix</keyword>
<evidence type="ECO:0000313" key="2">
    <source>
        <dbReference type="EMBL" id="CRK84228.1"/>
    </source>
</evidence>
<dbReference type="InterPro" id="IPR025418">
    <property type="entry name" value="YrhC-like"/>
</dbReference>
<dbReference type="RefSeq" id="WP_090637686.1">
    <property type="nucleotide sequence ID" value="NZ_CVRB01000004.1"/>
</dbReference>
<dbReference type="AlphaFoldDB" id="A0A0U1P267"/>
<dbReference type="EMBL" id="CVRB01000004">
    <property type="protein sequence ID" value="CRK84228.1"/>
    <property type="molecule type" value="Genomic_DNA"/>
</dbReference>
<accession>A0A0U1P267</accession>
<dbReference type="OrthoDB" id="2943632at2"/>
<dbReference type="STRING" id="1499688.BN000_04230"/>
<gene>
    <name evidence="2" type="ORF">BN000_04230</name>
</gene>